<dbReference type="AlphaFoldDB" id="A0A9P9D6T5"/>
<evidence type="ECO:0000256" key="1">
    <source>
        <dbReference type="SAM" id="MobiDB-lite"/>
    </source>
</evidence>
<feature type="compositionally biased region" description="Acidic residues" evidence="1">
    <location>
        <begin position="211"/>
        <end position="227"/>
    </location>
</feature>
<dbReference type="PANTHER" id="PTHR40644:SF1">
    <property type="entry name" value="UPF0653 PROTEIN C607.02C"/>
    <property type="match status" value="1"/>
</dbReference>
<comment type="caution">
    <text evidence="2">The sequence shown here is derived from an EMBL/GenBank/DDBJ whole genome shotgun (WGS) entry which is preliminary data.</text>
</comment>
<protein>
    <submittedName>
        <fullName evidence="2">Uncharacterized protein</fullName>
    </submittedName>
</protein>
<proteinExistence type="predicted"/>
<keyword evidence="3" id="KW-1185">Reference proteome</keyword>
<evidence type="ECO:0000313" key="3">
    <source>
        <dbReference type="Proteomes" id="UP000700596"/>
    </source>
</evidence>
<accession>A0A9P9D6T5</accession>
<dbReference type="Proteomes" id="UP000700596">
    <property type="component" value="Unassembled WGS sequence"/>
</dbReference>
<evidence type="ECO:0000313" key="2">
    <source>
        <dbReference type="EMBL" id="KAH7113773.1"/>
    </source>
</evidence>
<feature type="region of interest" description="Disordered" evidence="1">
    <location>
        <begin position="1"/>
        <end position="261"/>
    </location>
</feature>
<dbReference type="EMBL" id="JAGMWT010000018">
    <property type="protein sequence ID" value="KAH7113773.1"/>
    <property type="molecule type" value="Genomic_DNA"/>
</dbReference>
<gene>
    <name evidence="2" type="ORF">B0J11DRAFT_139909</name>
</gene>
<dbReference type="OrthoDB" id="5876637at2759"/>
<feature type="compositionally biased region" description="Basic and acidic residues" evidence="1">
    <location>
        <begin position="97"/>
        <end position="107"/>
    </location>
</feature>
<reference evidence="2" key="1">
    <citation type="journal article" date="2021" name="Nat. Commun.">
        <title>Genetic determinants of endophytism in the Arabidopsis root mycobiome.</title>
        <authorList>
            <person name="Mesny F."/>
            <person name="Miyauchi S."/>
            <person name="Thiergart T."/>
            <person name="Pickel B."/>
            <person name="Atanasova L."/>
            <person name="Karlsson M."/>
            <person name="Huettel B."/>
            <person name="Barry K.W."/>
            <person name="Haridas S."/>
            <person name="Chen C."/>
            <person name="Bauer D."/>
            <person name="Andreopoulos W."/>
            <person name="Pangilinan J."/>
            <person name="LaButti K."/>
            <person name="Riley R."/>
            <person name="Lipzen A."/>
            <person name="Clum A."/>
            <person name="Drula E."/>
            <person name="Henrissat B."/>
            <person name="Kohler A."/>
            <person name="Grigoriev I.V."/>
            <person name="Martin F.M."/>
            <person name="Hacquard S."/>
        </authorList>
    </citation>
    <scope>NUCLEOTIDE SEQUENCE</scope>
    <source>
        <strain evidence="2">MPI-CAGE-CH-0243</strain>
    </source>
</reference>
<dbReference type="PANTHER" id="PTHR40644">
    <property type="entry name" value="UPF0653 PROTEIN C607.02C"/>
    <property type="match status" value="1"/>
</dbReference>
<name>A0A9P9D6T5_9PLEO</name>
<feature type="compositionally biased region" description="Basic and acidic residues" evidence="1">
    <location>
        <begin position="200"/>
        <end position="210"/>
    </location>
</feature>
<sequence>MPHKHKRKAENDDSHYNLPPSARAAPLPVTTSRHGAPLTANFAKTRTSKKRKVANIQGYGADDTPKAFARLMAFKTSGGKRRSGLDDGISKTKKQRKEQEREKKQASEKQTSSNSKLTEKEGNNVSGEQGDDVVDSEAQPVAPVLKIQPGERLSEFNSRVNQALPLSGISKASNKKIPGMGPDHRVTKHEKKLKRLQAGWRKEEARIRDKEDEERELAEEDEDEMDAMWENKTAEPLRAVGKKKGGKKNKRKRVVGEVDDKEDAWDELQKRKIGERKGMHDVVQEPPSFDKVPREIFKVKNLGGAKVDVGNVPKGVGSLARREELGRERVGIIETYRQLMKGKRGDA</sequence>
<organism evidence="2 3">
    <name type="scientific">Dendryphion nanum</name>
    <dbReference type="NCBI Taxonomy" id="256645"/>
    <lineage>
        <taxon>Eukaryota</taxon>
        <taxon>Fungi</taxon>
        <taxon>Dikarya</taxon>
        <taxon>Ascomycota</taxon>
        <taxon>Pezizomycotina</taxon>
        <taxon>Dothideomycetes</taxon>
        <taxon>Pleosporomycetidae</taxon>
        <taxon>Pleosporales</taxon>
        <taxon>Torulaceae</taxon>
        <taxon>Dendryphion</taxon>
    </lineage>
</organism>
<feature type="compositionally biased region" description="Basic residues" evidence="1">
    <location>
        <begin position="186"/>
        <end position="195"/>
    </location>
</feature>
<feature type="compositionally biased region" description="Basic residues" evidence="1">
    <location>
        <begin position="240"/>
        <end position="253"/>
    </location>
</feature>